<comment type="subcellular location">
    <subcellularLocation>
        <location evidence="1">Virion</location>
    </subcellularLocation>
</comment>
<accession>A0A8S5N7W8</accession>
<dbReference type="EMBL" id="BK015096">
    <property type="protein sequence ID" value="DAD90869.1"/>
    <property type="molecule type" value="Genomic_DNA"/>
</dbReference>
<evidence type="ECO:0000256" key="3">
    <source>
        <dbReference type="SAM" id="Coils"/>
    </source>
</evidence>
<name>A0A8S5N7W8_9CAUD</name>
<proteinExistence type="predicted"/>
<dbReference type="NCBIfam" id="TIGR01554">
    <property type="entry name" value="major_cap_HK97"/>
    <property type="match status" value="1"/>
</dbReference>
<dbReference type="Pfam" id="PF05065">
    <property type="entry name" value="Phage_capsid"/>
    <property type="match status" value="1"/>
</dbReference>
<evidence type="ECO:0000256" key="2">
    <source>
        <dbReference type="ARBA" id="ARBA00022844"/>
    </source>
</evidence>
<feature type="domain" description="Phage capsid-like C-terminal" evidence="4">
    <location>
        <begin position="106"/>
        <end position="374"/>
    </location>
</feature>
<evidence type="ECO:0000256" key="1">
    <source>
        <dbReference type="ARBA" id="ARBA00004328"/>
    </source>
</evidence>
<evidence type="ECO:0000313" key="5">
    <source>
        <dbReference type="EMBL" id="DAD90869.1"/>
    </source>
</evidence>
<protein>
    <submittedName>
        <fullName evidence="5">Major capsid protein</fullName>
    </submittedName>
</protein>
<dbReference type="InterPro" id="IPR024455">
    <property type="entry name" value="Phage_capsid"/>
</dbReference>
<dbReference type="Gene3D" id="3.30.2320.10">
    <property type="entry name" value="hypothetical protein PF0899 domain"/>
    <property type="match status" value="1"/>
</dbReference>
<sequence>MNVKALIENRNAKVAQMENLLKTAKAENRLPSEDEKKQFADLEKEVKDIDAAIAMYDKMASMSMKKVPSAPVEMTDAERDRKTFENAIRGIVNTDSPTMPADAKTLIPTTVWNRIISQVIEISPVFSMADRYNITGKLVLPKYDAQNSSIVMQYADEGTTAESGKVVISQIELNGFLARCLAKISKSLINNSNFDIVGFVEAKMAQAIALYFEHEILFGTVGKVEGLTGITSDMTVTTAAATKITSDELMDLQDKVIDNYQGNSIWIMNRETRNAIRKLKDNDGDYLLNRDFTAKWGYTLLGKDVYCSDAMDKMLAGKTTIYYGDLSGLAVKVSEEANMQVLQERYAEEHLLGILAFVEWDAKVADTQKLAKLVMAAVK</sequence>
<dbReference type="Gene3D" id="3.30.2400.10">
    <property type="entry name" value="Major capsid protein gp5"/>
    <property type="match status" value="1"/>
</dbReference>
<dbReference type="SUPFAM" id="SSF56563">
    <property type="entry name" value="Major capsid protein gp5"/>
    <property type="match status" value="1"/>
</dbReference>
<dbReference type="GO" id="GO:0044423">
    <property type="term" value="C:virion component"/>
    <property type="evidence" value="ECO:0007669"/>
    <property type="project" value="UniProtKB-KW"/>
</dbReference>
<evidence type="ECO:0000259" key="4">
    <source>
        <dbReference type="Pfam" id="PF05065"/>
    </source>
</evidence>
<feature type="coiled-coil region" evidence="3">
    <location>
        <begin position="7"/>
        <end position="52"/>
    </location>
</feature>
<organism evidence="5">
    <name type="scientific">Siphoviridae sp. ctfW121</name>
    <dbReference type="NCBI Taxonomy" id="2826413"/>
    <lineage>
        <taxon>Viruses</taxon>
        <taxon>Duplodnaviria</taxon>
        <taxon>Heunggongvirae</taxon>
        <taxon>Uroviricota</taxon>
        <taxon>Caudoviricetes</taxon>
    </lineage>
</organism>
<reference evidence="5" key="1">
    <citation type="journal article" date="2021" name="Proc. Natl. Acad. Sci. U.S.A.">
        <title>A Catalog of Tens of Thousands of Viruses from Human Metagenomes Reveals Hidden Associations with Chronic Diseases.</title>
        <authorList>
            <person name="Tisza M.J."/>
            <person name="Buck C.B."/>
        </authorList>
    </citation>
    <scope>NUCLEOTIDE SEQUENCE</scope>
    <source>
        <strain evidence="5">CtfW121</strain>
    </source>
</reference>
<dbReference type="InterPro" id="IPR054612">
    <property type="entry name" value="Phage_capsid-like_C"/>
</dbReference>
<keyword evidence="3" id="KW-0175">Coiled coil</keyword>
<keyword evidence="2" id="KW-0946">Virion</keyword>